<comment type="caution">
    <text evidence="1">The sequence shown here is derived from an EMBL/GenBank/DDBJ whole genome shotgun (WGS) entry which is preliminary data.</text>
</comment>
<keyword evidence="2" id="KW-1185">Reference proteome</keyword>
<protein>
    <submittedName>
        <fullName evidence="1">DUF1491 domain-containing protein</fullName>
    </submittedName>
</protein>
<dbReference type="Pfam" id="PF07372">
    <property type="entry name" value="DUF1491"/>
    <property type="match status" value="1"/>
</dbReference>
<dbReference type="Gene3D" id="3.40.1530.20">
    <property type="entry name" value="Protein of unknown function (DUF1491)"/>
    <property type="match status" value="1"/>
</dbReference>
<sequence length="117" mass="13030">MRIRSDIFVSALTRRVFNDGGYAAVVIKGSDAAGAIFVRQRFRDGLETLYGPAPQAFIQAEDRDDRLFEARLARVEAEAVEALIAREAKFDSDLWLVEIEVERIGDYLELAAPSPSP</sequence>
<dbReference type="Proteomes" id="UP000247536">
    <property type="component" value="Unassembled WGS sequence"/>
</dbReference>
<name>A0ABX5NZH8_9HYPH</name>
<accession>A0ABX5NZH8</accession>
<reference evidence="1 2" key="1">
    <citation type="submission" date="2018-06" db="EMBL/GenBank/DDBJ databases">
        <title>Rhizobium wuzhouense sp. nov., isolated from roots of Oryza officinalis.</title>
        <authorList>
            <person name="Yuan T."/>
        </authorList>
    </citation>
    <scope>NUCLEOTIDE SEQUENCE [LARGE SCALE GENOMIC DNA]</scope>
    <source>
        <strain evidence="1 2">W44</strain>
    </source>
</reference>
<dbReference type="InterPro" id="IPR009964">
    <property type="entry name" value="DUF1491"/>
</dbReference>
<dbReference type="RefSeq" id="WP_110789394.1">
    <property type="nucleotide sequence ID" value="NZ_QJRY01000001.1"/>
</dbReference>
<dbReference type="EMBL" id="QJRY01000001">
    <property type="protein sequence ID" value="PYB76961.1"/>
    <property type="molecule type" value="Genomic_DNA"/>
</dbReference>
<gene>
    <name evidence="1" type="ORF">DMY87_00780</name>
</gene>
<evidence type="ECO:0000313" key="1">
    <source>
        <dbReference type="EMBL" id="PYB76961.1"/>
    </source>
</evidence>
<organism evidence="1 2">
    <name type="scientific">Rhizobium wuzhouense</name>
    <dbReference type="NCBI Taxonomy" id="1986026"/>
    <lineage>
        <taxon>Bacteria</taxon>
        <taxon>Pseudomonadati</taxon>
        <taxon>Pseudomonadota</taxon>
        <taxon>Alphaproteobacteria</taxon>
        <taxon>Hyphomicrobiales</taxon>
        <taxon>Rhizobiaceae</taxon>
        <taxon>Rhizobium/Agrobacterium group</taxon>
        <taxon>Rhizobium</taxon>
    </lineage>
</organism>
<evidence type="ECO:0000313" key="2">
    <source>
        <dbReference type="Proteomes" id="UP000247536"/>
    </source>
</evidence>
<proteinExistence type="predicted"/>